<keyword evidence="3 8" id="KW-0479">Metal-binding</keyword>
<dbReference type="Gene3D" id="3.90.132.10">
    <property type="entry name" value="Leishmanolysin , domain 2"/>
    <property type="match status" value="1"/>
</dbReference>
<organism evidence="10 11">
    <name type="scientific">Discostella pseudostelligera</name>
    <dbReference type="NCBI Taxonomy" id="259834"/>
    <lineage>
        <taxon>Eukaryota</taxon>
        <taxon>Sar</taxon>
        <taxon>Stramenopiles</taxon>
        <taxon>Ochrophyta</taxon>
        <taxon>Bacillariophyta</taxon>
        <taxon>Coscinodiscophyceae</taxon>
        <taxon>Thalassiosirophycidae</taxon>
        <taxon>Stephanodiscales</taxon>
        <taxon>Stephanodiscaceae</taxon>
        <taxon>Discostella</taxon>
    </lineage>
</organism>
<sequence>MRVLTTTTMTVMTTTSWRVAALAKEDAWSAINVNRRASNVHVLQYGEDGGRGHPYEQYSTHRLLQSQTEQSSSGSTGEASNEVFFEDNRYPVSTMTPTAAASTESTSRAPSLSPTTQFPTIISYDASLYEPLRIEMDSRQLQQLVQSNAQKYEYLVTYITETAAPNAATFWSNHLSTIPVSGSITVYQDDCPVSWTDNDTSEYHTFNNVDLVLYLILDEGPCLEADPPIAFSNECLSDQFDRPIAGTLLLCSDNFAEISSDTADGTSQRQKIDEVLQHELTHILGMSGATMPYWRDATRGGAPYTPRPLVEEEVVCVNGETQNITMPSQNTIMEGVTKIGVRYFEVVTPTVRNVIANQFDCEDATGARLDHNEYYNCIGSHWSPLFFGTETLVARDMPWEQSITAVTLALLEDTGWYKANYTASTGVLSPSSHGYGAGCNFLTNDCIVDDEVPTYGSDVFCSEITEESSIKCDVSHKRAAKCDLVDYNSYAANPIYPYWVVPDAPPAEYQQRFANSGLGSFLRYDADYCPTYSAPPDFTLDGNGDPTGPHYMDCLVGDTAPEDAYGFETFGNDDSRCFNTIGSIDRPLCLTIECIESGGDITVAVSVGNGQKIACETDGQVLDLPGLNYVQIECPRREILCPGSFCPANCSGRGMCRHGVVNGCTCFDREDTSPTCENSPIIPPLPIPTLSPSIEVELASNTPTSETSQGSGFITIVTSNTIETPSPSSTVMPPTEGGAAVEAPKSASSAAKATPLLLWALFLLILI</sequence>
<dbReference type="InterPro" id="IPR001577">
    <property type="entry name" value="Peptidase_M8"/>
</dbReference>
<evidence type="ECO:0000256" key="8">
    <source>
        <dbReference type="PIRSR" id="PIRSR601577-2"/>
    </source>
</evidence>
<gene>
    <name evidence="10" type="ORF">ACHAWU_009707</name>
</gene>
<reference evidence="10 11" key="1">
    <citation type="submission" date="2024-10" db="EMBL/GenBank/DDBJ databases">
        <title>Updated reference genomes for cyclostephanoid diatoms.</title>
        <authorList>
            <person name="Roberts W.R."/>
            <person name="Alverson A.J."/>
        </authorList>
    </citation>
    <scope>NUCLEOTIDE SEQUENCE [LARGE SCALE GENOMIC DNA]</scope>
    <source>
        <strain evidence="10 11">AJA232-27</strain>
    </source>
</reference>
<evidence type="ECO:0000256" key="1">
    <source>
        <dbReference type="ARBA" id="ARBA00005860"/>
    </source>
</evidence>
<evidence type="ECO:0000313" key="10">
    <source>
        <dbReference type="EMBL" id="KAL3765739.1"/>
    </source>
</evidence>
<dbReference type="SUPFAM" id="SSF55486">
    <property type="entry name" value="Metalloproteases ('zincins'), catalytic domain"/>
    <property type="match status" value="1"/>
</dbReference>
<dbReference type="Pfam" id="PF01457">
    <property type="entry name" value="Peptidase_M8"/>
    <property type="match status" value="1"/>
</dbReference>
<dbReference type="PANTHER" id="PTHR10942">
    <property type="entry name" value="LEISHMANOLYSIN-LIKE PEPTIDASE"/>
    <property type="match status" value="1"/>
</dbReference>
<evidence type="ECO:0008006" key="12">
    <source>
        <dbReference type="Google" id="ProtNLM"/>
    </source>
</evidence>
<feature type="binding site" evidence="8">
    <location>
        <position position="381"/>
    </location>
    <ligand>
        <name>Zn(2+)</name>
        <dbReference type="ChEBI" id="CHEBI:29105"/>
        <note>catalytic</note>
    </ligand>
</feature>
<feature type="compositionally biased region" description="Low complexity" evidence="9">
    <location>
        <begin position="65"/>
        <end position="78"/>
    </location>
</feature>
<dbReference type="GO" id="GO:0046872">
    <property type="term" value="F:metal ion binding"/>
    <property type="evidence" value="ECO:0007669"/>
    <property type="project" value="UniProtKB-KW"/>
</dbReference>
<protein>
    <recommendedName>
        <fullName evidence="12">Leishmanolysin-like peptidase</fullName>
    </recommendedName>
</protein>
<keyword evidence="11" id="KW-1185">Reference proteome</keyword>
<evidence type="ECO:0000313" key="11">
    <source>
        <dbReference type="Proteomes" id="UP001530293"/>
    </source>
</evidence>
<comment type="similarity">
    <text evidence="1">Belongs to the peptidase M8 family.</text>
</comment>
<dbReference type="Proteomes" id="UP001530293">
    <property type="component" value="Unassembled WGS sequence"/>
</dbReference>
<dbReference type="GO" id="GO:0006508">
    <property type="term" value="P:proteolysis"/>
    <property type="evidence" value="ECO:0007669"/>
    <property type="project" value="UniProtKB-KW"/>
</dbReference>
<evidence type="ECO:0000256" key="2">
    <source>
        <dbReference type="ARBA" id="ARBA00022670"/>
    </source>
</evidence>
<keyword evidence="5 8" id="KW-0862">Zinc</keyword>
<dbReference type="AlphaFoldDB" id="A0ABD3MP09"/>
<proteinExistence type="inferred from homology"/>
<keyword evidence="6 8" id="KW-0482">Metalloprotease</keyword>
<keyword evidence="4" id="KW-0378">Hydrolase</keyword>
<feature type="binding site" evidence="8">
    <location>
        <position position="282"/>
    </location>
    <ligand>
        <name>Zn(2+)</name>
        <dbReference type="ChEBI" id="CHEBI:29105"/>
        <note>catalytic</note>
    </ligand>
</feature>
<comment type="cofactor">
    <cofactor evidence="8">
        <name>Zn(2+)</name>
        <dbReference type="ChEBI" id="CHEBI:29105"/>
    </cofactor>
    <text evidence="8">Binds 1 zinc ion per subunit.</text>
</comment>
<evidence type="ECO:0000256" key="7">
    <source>
        <dbReference type="PIRSR" id="PIRSR601577-1"/>
    </source>
</evidence>
<feature type="active site" evidence="7">
    <location>
        <position position="279"/>
    </location>
</feature>
<keyword evidence="2" id="KW-0645">Protease</keyword>
<evidence type="ECO:0000256" key="5">
    <source>
        <dbReference type="ARBA" id="ARBA00022833"/>
    </source>
</evidence>
<dbReference type="PANTHER" id="PTHR10942:SF0">
    <property type="entry name" value="LEISHMANOLYSIN-LIKE PEPTIDASE"/>
    <property type="match status" value="1"/>
</dbReference>
<dbReference type="GO" id="GO:0008237">
    <property type="term" value="F:metallopeptidase activity"/>
    <property type="evidence" value="ECO:0007669"/>
    <property type="project" value="UniProtKB-KW"/>
</dbReference>
<feature type="binding site" evidence="8">
    <location>
        <position position="278"/>
    </location>
    <ligand>
        <name>Zn(2+)</name>
        <dbReference type="ChEBI" id="CHEBI:29105"/>
        <note>catalytic</note>
    </ligand>
</feature>
<evidence type="ECO:0000256" key="3">
    <source>
        <dbReference type="ARBA" id="ARBA00022723"/>
    </source>
</evidence>
<evidence type="ECO:0000256" key="6">
    <source>
        <dbReference type="ARBA" id="ARBA00023049"/>
    </source>
</evidence>
<name>A0ABD3MP09_9STRA</name>
<evidence type="ECO:0000256" key="9">
    <source>
        <dbReference type="SAM" id="MobiDB-lite"/>
    </source>
</evidence>
<feature type="region of interest" description="Disordered" evidence="9">
    <location>
        <begin position="62"/>
        <end position="83"/>
    </location>
</feature>
<comment type="caution">
    <text evidence="10">The sequence shown here is derived from an EMBL/GenBank/DDBJ whole genome shotgun (WGS) entry which is preliminary data.</text>
</comment>
<dbReference type="EMBL" id="JALLBG020000092">
    <property type="protein sequence ID" value="KAL3765739.1"/>
    <property type="molecule type" value="Genomic_DNA"/>
</dbReference>
<accession>A0ABD3MP09</accession>
<dbReference type="Gene3D" id="3.10.170.20">
    <property type="match status" value="1"/>
</dbReference>
<evidence type="ECO:0000256" key="4">
    <source>
        <dbReference type="ARBA" id="ARBA00022801"/>
    </source>
</evidence>